<dbReference type="GO" id="GO:0005975">
    <property type="term" value="P:carbohydrate metabolic process"/>
    <property type="evidence" value="ECO:0007669"/>
    <property type="project" value="TreeGrafter"/>
</dbReference>
<evidence type="ECO:0000313" key="3">
    <source>
        <dbReference type="EMBL" id="MBC2670113.1"/>
    </source>
</evidence>
<feature type="domain" description="Sialate O-acetylesterase" evidence="2">
    <location>
        <begin position="414"/>
        <end position="522"/>
    </location>
</feature>
<evidence type="ECO:0000256" key="1">
    <source>
        <dbReference type="ARBA" id="ARBA00022801"/>
    </source>
</evidence>
<evidence type="ECO:0000259" key="2">
    <source>
        <dbReference type="Pfam" id="PF03629"/>
    </source>
</evidence>
<organism evidence="3 4">
    <name type="scientific">Novosphingobium piscinae</name>
    <dbReference type="NCBI Taxonomy" id="1507448"/>
    <lineage>
        <taxon>Bacteria</taxon>
        <taxon>Pseudomonadati</taxon>
        <taxon>Pseudomonadota</taxon>
        <taxon>Alphaproteobacteria</taxon>
        <taxon>Sphingomonadales</taxon>
        <taxon>Sphingomonadaceae</taxon>
        <taxon>Novosphingobium</taxon>
    </lineage>
</organism>
<evidence type="ECO:0000313" key="4">
    <source>
        <dbReference type="Proteomes" id="UP000551327"/>
    </source>
</evidence>
<sequence length="627" mass="67815">MSLAPLAATAAATPTLAPIWTDDAVIQKDRPILIEGFGHPGEPAVVTLDGIARAVTVDPTGRFTATFPPRPADARPLTLELSSPQGLQARLTGLAVGEVWLCSGQSNMEMPVANALNFWSPPDMSDPDLRLVNVLKATHHQPQQAFANPVRWQRATMATITPFSASCYYMARELRRRTGMPVGAINASWGGSASRPWLTPAGGLAIYGAADMDLLALYVRDPGRAVAKMAPLWEEWFRRASGGQEPWRHPDHLEWSTVPAVSPWNTWPGSGLDRDPIGTVWLRRTIRLSAEQARGPARLVMGGLDDMDQTWVNGRAVGNTYGWDASRDYALPPGVLRAGDNEVLIAVSNLWGGGGFTGTPDSYRLVLSSGTTLPLDQGWRFSVAKVRGLPPRAPWDRQGGIGIMHNAMIAPLGQVALAGVAWYQGESDVGMPGYADRLKALFAGWRAQFGAATRMVVVQLANFGTPQLAPGPSGWAELREQQRQAVLADPRATLVPALDLGERLDIHPANKNELGRRIAWAALGETPPTPRAARREGSSVRVSFDGVTGRWHSWSNPAPIGFELCAAAPDSCRYAIARIEDRTVVLEDPEGKATTVRYAWADSPLVNLFDDHDTPLPAPGFQLPIQP</sequence>
<dbReference type="PANTHER" id="PTHR22901:SF0">
    <property type="entry name" value="SIALATE O-ACETYLESTERASE"/>
    <property type="match status" value="1"/>
</dbReference>
<dbReference type="Pfam" id="PF03629">
    <property type="entry name" value="SASA"/>
    <property type="match status" value="1"/>
</dbReference>
<proteinExistence type="predicted"/>
<dbReference type="SUPFAM" id="SSF52266">
    <property type="entry name" value="SGNH hydrolase"/>
    <property type="match status" value="1"/>
</dbReference>
<dbReference type="Proteomes" id="UP000551327">
    <property type="component" value="Unassembled WGS sequence"/>
</dbReference>
<reference evidence="3 4" key="1">
    <citation type="submission" date="2020-08" db="EMBL/GenBank/DDBJ databases">
        <title>The genome sequence of type strain Novosphingobium piscinae KCTC 42194.</title>
        <authorList>
            <person name="Liu Y."/>
        </authorList>
    </citation>
    <scope>NUCLEOTIDE SEQUENCE [LARGE SCALE GENOMIC DNA]</scope>
    <source>
        <strain evidence="3 4">KCTC 42194</strain>
    </source>
</reference>
<dbReference type="EMBL" id="JACLAX010000014">
    <property type="protein sequence ID" value="MBC2670113.1"/>
    <property type="molecule type" value="Genomic_DNA"/>
</dbReference>
<dbReference type="InterPro" id="IPR039329">
    <property type="entry name" value="SIAE"/>
</dbReference>
<comment type="caution">
    <text evidence="3">The sequence shown here is derived from an EMBL/GenBank/DDBJ whole genome shotgun (WGS) entry which is preliminary data.</text>
</comment>
<dbReference type="PANTHER" id="PTHR22901">
    <property type="entry name" value="SIALATE O-ACETYLESTERASE"/>
    <property type="match status" value="1"/>
</dbReference>
<protein>
    <submittedName>
        <fullName evidence="3">Sialate O-acetylesterase</fullName>
    </submittedName>
</protein>
<dbReference type="InterPro" id="IPR036514">
    <property type="entry name" value="SGNH_hydro_sf"/>
</dbReference>
<accession>A0A7X1FZZ0</accession>
<gene>
    <name evidence="3" type="ORF">H7F53_13240</name>
</gene>
<dbReference type="Gene3D" id="3.40.50.1110">
    <property type="entry name" value="SGNH hydrolase"/>
    <property type="match status" value="2"/>
</dbReference>
<dbReference type="GO" id="GO:0001681">
    <property type="term" value="F:sialate O-acetylesterase activity"/>
    <property type="evidence" value="ECO:0007669"/>
    <property type="project" value="InterPro"/>
</dbReference>
<dbReference type="SUPFAM" id="SSF49785">
    <property type="entry name" value="Galactose-binding domain-like"/>
    <property type="match status" value="1"/>
</dbReference>
<dbReference type="InterPro" id="IPR008979">
    <property type="entry name" value="Galactose-bd-like_sf"/>
</dbReference>
<dbReference type="AlphaFoldDB" id="A0A7X1FZZ0"/>
<keyword evidence="4" id="KW-1185">Reference proteome</keyword>
<name>A0A7X1FZZ0_9SPHN</name>
<keyword evidence="1" id="KW-0378">Hydrolase</keyword>
<dbReference type="InterPro" id="IPR005181">
    <property type="entry name" value="SASA"/>
</dbReference>